<evidence type="ECO:0000256" key="1">
    <source>
        <dbReference type="SAM" id="Phobius"/>
    </source>
</evidence>
<keyword evidence="1" id="KW-0812">Transmembrane</keyword>
<name>A0A915AWI9_PARUN</name>
<sequence>VNRGLCKAANCKISSKSNSIDVVAEFVTLWQMIAVLGVVTTVACCFFLWTAMLIRANLVAWPLAIRERRLKVVRDNEYELIHRYKRELLLNHLFQTPEDEGADDEQNAQQT</sequence>
<proteinExistence type="predicted"/>
<accession>A0A915AWI9</accession>
<dbReference type="Proteomes" id="UP000887569">
    <property type="component" value="Unplaced"/>
</dbReference>
<feature type="transmembrane region" description="Helical" evidence="1">
    <location>
        <begin position="29"/>
        <end position="49"/>
    </location>
</feature>
<organism evidence="2 3">
    <name type="scientific">Parascaris univalens</name>
    <name type="common">Nematode worm</name>
    <dbReference type="NCBI Taxonomy" id="6257"/>
    <lineage>
        <taxon>Eukaryota</taxon>
        <taxon>Metazoa</taxon>
        <taxon>Ecdysozoa</taxon>
        <taxon>Nematoda</taxon>
        <taxon>Chromadorea</taxon>
        <taxon>Rhabditida</taxon>
        <taxon>Spirurina</taxon>
        <taxon>Ascaridomorpha</taxon>
        <taxon>Ascaridoidea</taxon>
        <taxon>Ascarididae</taxon>
        <taxon>Parascaris</taxon>
    </lineage>
</organism>
<keyword evidence="2" id="KW-1185">Reference proteome</keyword>
<keyword evidence="1" id="KW-0472">Membrane</keyword>
<protein>
    <submittedName>
        <fullName evidence="3">Uncharacterized protein</fullName>
    </submittedName>
</protein>
<evidence type="ECO:0000313" key="2">
    <source>
        <dbReference type="Proteomes" id="UP000887569"/>
    </source>
</evidence>
<reference evidence="3" key="1">
    <citation type="submission" date="2022-11" db="UniProtKB">
        <authorList>
            <consortium name="WormBaseParasite"/>
        </authorList>
    </citation>
    <scope>IDENTIFICATION</scope>
</reference>
<evidence type="ECO:0000313" key="3">
    <source>
        <dbReference type="WBParaSite" id="PgR015_g124_t02"/>
    </source>
</evidence>
<dbReference type="WBParaSite" id="PgR015_g124_t02">
    <property type="protein sequence ID" value="PgR015_g124_t02"/>
    <property type="gene ID" value="PgR015_g124"/>
</dbReference>
<keyword evidence="1" id="KW-1133">Transmembrane helix</keyword>
<dbReference type="AlphaFoldDB" id="A0A915AWI9"/>